<organism evidence="2 3">
    <name type="scientific">Saitoella complicata (strain BCRC 22490 / CBS 7301 / JCM 7358 / NBRC 10748 / NRRL Y-17804)</name>
    <dbReference type="NCBI Taxonomy" id="698492"/>
    <lineage>
        <taxon>Eukaryota</taxon>
        <taxon>Fungi</taxon>
        <taxon>Dikarya</taxon>
        <taxon>Ascomycota</taxon>
        <taxon>Taphrinomycotina</taxon>
        <taxon>Taphrinomycotina incertae sedis</taxon>
        <taxon>Saitoella</taxon>
    </lineage>
</organism>
<protein>
    <submittedName>
        <fullName evidence="2">Uncharacterized protein</fullName>
    </submittedName>
</protein>
<evidence type="ECO:0000313" key="3">
    <source>
        <dbReference type="Proteomes" id="UP000033140"/>
    </source>
</evidence>
<sequence>MQDREPPILHQARAVEVASLNQSVNPTKHGKTRIGRRRIYDSTPMASSSLPLSHNRAVPFAALTLAPIRRLARYFVLGGIILVIYHFLTSTIPAFSDENKSIRLRESPSLQTSLVGVKLKPNVPRVLFAVSELEQMPVVMMNLACQMAQQSDYSVHIIALGLSQLPIQFIRAASGMAEGDCPVTIHDARAGRSSYDPADPRVTSEAIHSVARTIEVIRPASIFHVELDDEPEYMKEALGIVNERFRIPLAREGSESLNWISTLDPYAIQAWHMPKFEIIIHGASHLGSLLRLVDSLVEADYIQEPPRLTVHTHFTEAQEGKQLAERLSSWPPDRLNVQNHIQPYTVLQPFESWYPLSDKIFGVFLSAETELTPLWFHYVKLAILSSLYSENSKINASAGRIIGAFSLSRDGPQSSGSSQSSAVIRRIMDMNSTVITPHAFRSVHECLNAQLPSNYSREALSAEVNKCVKDSGFAVLHPMTSFCQSRAEDSAISLDEEEFLLRGITDISGWKEFVGDTL</sequence>
<proteinExistence type="predicted"/>
<gene>
    <name evidence="2" type="ORF">G7K_3577-t1</name>
</gene>
<reference evidence="2 3" key="2">
    <citation type="journal article" date="2014" name="J. Gen. Appl. Microbiol.">
        <title>The early diverging ascomycetous budding yeast Saitoella complicata has three histone deacetylases belonging to the Clr6, Hos2, and Rpd3 lineages.</title>
        <authorList>
            <person name="Nishida H."/>
            <person name="Matsumoto T."/>
            <person name="Kondo S."/>
            <person name="Hamamoto M."/>
            <person name="Yoshikawa H."/>
        </authorList>
    </citation>
    <scope>NUCLEOTIDE SEQUENCE [LARGE SCALE GENOMIC DNA]</scope>
    <source>
        <strain evidence="2 3">NRRL Y-17804</strain>
    </source>
</reference>
<dbReference type="STRING" id="698492.A0A0E9NHT5"/>
<dbReference type="AlphaFoldDB" id="A0A0E9NHT5"/>
<dbReference type="PANTHER" id="PTHR33604">
    <property type="entry name" value="OSJNBA0004B13.7 PROTEIN"/>
    <property type="match status" value="1"/>
</dbReference>
<reference evidence="2 3" key="1">
    <citation type="journal article" date="2011" name="J. Gen. Appl. Microbiol.">
        <title>Draft genome sequencing of the enigmatic yeast Saitoella complicata.</title>
        <authorList>
            <person name="Nishida H."/>
            <person name="Hamamoto M."/>
            <person name="Sugiyama J."/>
        </authorList>
    </citation>
    <scope>NUCLEOTIDE SEQUENCE [LARGE SCALE GENOMIC DNA]</scope>
    <source>
        <strain evidence="2 3">NRRL Y-17804</strain>
    </source>
</reference>
<comment type="caution">
    <text evidence="2">The sequence shown here is derived from an EMBL/GenBank/DDBJ whole genome shotgun (WGS) entry which is preliminary data.</text>
</comment>
<dbReference type="PANTHER" id="PTHR33604:SF3">
    <property type="entry name" value="OSJNBA0004B13.7 PROTEIN"/>
    <property type="match status" value="1"/>
</dbReference>
<dbReference type="EMBL" id="BACD03000022">
    <property type="protein sequence ID" value="GAO49427.1"/>
    <property type="molecule type" value="Genomic_DNA"/>
</dbReference>
<dbReference type="Proteomes" id="UP000033140">
    <property type="component" value="Unassembled WGS sequence"/>
</dbReference>
<evidence type="ECO:0000256" key="1">
    <source>
        <dbReference type="SAM" id="Phobius"/>
    </source>
</evidence>
<keyword evidence="1" id="KW-0812">Transmembrane</keyword>
<feature type="transmembrane region" description="Helical" evidence="1">
    <location>
        <begin position="74"/>
        <end position="95"/>
    </location>
</feature>
<keyword evidence="3" id="KW-1185">Reference proteome</keyword>
<accession>A0A0E9NHT5</accession>
<name>A0A0E9NHT5_SAICN</name>
<keyword evidence="1" id="KW-0472">Membrane</keyword>
<keyword evidence="1" id="KW-1133">Transmembrane helix</keyword>
<evidence type="ECO:0000313" key="2">
    <source>
        <dbReference type="EMBL" id="GAO49427.1"/>
    </source>
</evidence>
<reference evidence="2 3" key="3">
    <citation type="journal article" date="2015" name="Genome Announc.">
        <title>Draft Genome Sequence of the Archiascomycetous Yeast Saitoella complicata.</title>
        <authorList>
            <person name="Yamauchi K."/>
            <person name="Kondo S."/>
            <person name="Hamamoto M."/>
            <person name="Takahashi Y."/>
            <person name="Ogura Y."/>
            <person name="Hayashi T."/>
            <person name="Nishida H."/>
        </authorList>
    </citation>
    <scope>NUCLEOTIDE SEQUENCE [LARGE SCALE GENOMIC DNA]</scope>
    <source>
        <strain evidence="2 3">NRRL Y-17804</strain>
    </source>
</reference>